<evidence type="ECO:0008006" key="3">
    <source>
        <dbReference type="Google" id="ProtNLM"/>
    </source>
</evidence>
<proteinExistence type="predicted"/>
<reference evidence="1 2" key="1">
    <citation type="submission" date="2023-08" db="EMBL/GenBank/DDBJ databases">
        <title>A Necator americanus chromosomal reference genome.</title>
        <authorList>
            <person name="Ilik V."/>
            <person name="Petrzelkova K.J."/>
            <person name="Pardy F."/>
            <person name="Fuh T."/>
            <person name="Niatou-Singa F.S."/>
            <person name="Gouil Q."/>
            <person name="Baker L."/>
            <person name="Ritchie M.E."/>
            <person name="Jex A.R."/>
            <person name="Gazzola D."/>
            <person name="Li H."/>
            <person name="Toshio Fujiwara R."/>
            <person name="Zhan B."/>
            <person name="Aroian R.V."/>
            <person name="Pafco B."/>
            <person name="Schwarz E.M."/>
        </authorList>
    </citation>
    <scope>NUCLEOTIDE SEQUENCE [LARGE SCALE GENOMIC DNA]</scope>
    <source>
        <strain evidence="1 2">Aroian</strain>
        <tissue evidence="1">Whole animal</tissue>
    </source>
</reference>
<name>A0ABR1EPT6_NECAM</name>
<evidence type="ECO:0000313" key="2">
    <source>
        <dbReference type="Proteomes" id="UP001303046"/>
    </source>
</evidence>
<accession>A0ABR1EPT6</accession>
<sequence>MIYQMNTVSLGLFPNKAFDLVETEAVMEVLNKEGVPTQYIKVLRELYSNFTTGLLPFYKNIITGVKRGVRQSDTVSPKMFTTTFENAMRRLELDDMRVKVDGSYTSYTLLMTSY</sequence>
<gene>
    <name evidence="1" type="primary">Necator_chrX.g25006</name>
    <name evidence="1" type="ORF">RB195_024841</name>
</gene>
<protein>
    <recommendedName>
        <fullName evidence="3">Reverse transcriptase domain-containing protein</fullName>
    </recommendedName>
</protein>
<comment type="caution">
    <text evidence="1">The sequence shown here is derived from an EMBL/GenBank/DDBJ whole genome shotgun (WGS) entry which is preliminary data.</text>
</comment>
<dbReference type="Proteomes" id="UP001303046">
    <property type="component" value="Unassembled WGS sequence"/>
</dbReference>
<keyword evidence="2" id="KW-1185">Reference proteome</keyword>
<organism evidence="1 2">
    <name type="scientific">Necator americanus</name>
    <name type="common">Human hookworm</name>
    <dbReference type="NCBI Taxonomy" id="51031"/>
    <lineage>
        <taxon>Eukaryota</taxon>
        <taxon>Metazoa</taxon>
        <taxon>Ecdysozoa</taxon>
        <taxon>Nematoda</taxon>
        <taxon>Chromadorea</taxon>
        <taxon>Rhabditida</taxon>
        <taxon>Rhabditina</taxon>
        <taxon>Rhabditomorpha</taxon>
        <taxon>Strongyloidea</taxon>
        <taxon>Ancylostomatidae</taxon>
        <taxon>Bunostominae</taxon>
        <taxon>Necator</taxon>
    </lineage>
</organism>
<evidence type="ECO:0000313" key="1">
    <source>
        <dbReference type="EMBL" id="KAK6764667.1"/>
    </source>
</evidence>
<dbReference type="EMBL" id="JAVFWL010000006">
    <property type="protein sequence ID" value="KAK6764667.1"/>
    <property type="molecule type" value="Genomic_DNA"/>
</dbReference>